<comment type="caution">
    <text evidence="1">The sequence shown here is derived from an EMBL/GenBank/DDBJ whole genome shotgun (WGS) entry which is preliminary data.</text>
</comment>
<dbReference type="SUPFAM" id="SSF56300">
    <property type="entry name" value="Metallo-dependent phosphatases"/>
    <property type="match status" value="1"/>
</dbReference>
<dbReference type="EMBL" id="JBBPBN010000971">
    <property type="protein sequence ID" value="KAK8480905.1"/>
    <property type="molecule type" value="Genomic_DNA"/>
</dbReference>
<evidence type="ECO:0000313" key="2">
    <source>
        <dbReference type="Proteomes" id="UP001396334"/>
    </source>
</evidence>
<dbReference type="SUPFAM" id="SSF117281">
    <property type="entry name" value="Kelch motif"/>
    <property type="match status" value="1"/>
</dbReference>
<dbReference type="InterPro" id="IPR041758">
    <property type="entry name" value="MPP_BSL_C"/>
</dbReference>
<dbReference type="Pfam" id="PF00149">
    <property type="entry name" value="Metallophos"/>
    <property type="match status" value="1"/>
</dbReference>
<dbReference type="InterPro" id="IPR012391">
    <property type="entry name" value="Ser/Thr_prot_Pase_BSU1"/>
</dbReference>
<evidence type="ECO:0000313" key="1">
    <source>
        <dbReference type="EMBL" id="KAK8480905.1"/>
    </source>
</evidence>
<dbReference type="InterPro" id="IPR011498">
    <property type="entry name" value="Kelch_2"/>
</dbReference>
<keyword evidence="2" id="KW-1185">Reference proteome</keyword>
<protein>
    <submittedName>
        <fullName evidence="1">Uncharacterized protein</fullName>
    </submittedName>
</protein>
<dbReference type="PIRSF" id="PIRSF036363">
    <property type="entry name" value="PPP_BSU1"/>
    <property type="match status" value="1"/>
</dbReference>
<dbReference type="PANTHER" id="PTHR46422">
    <property type="entry name" value="SERINE/THREONINE-PROTEIN PHOSPHATASE BSL3"/>
    <property type="match status" value="1"/>
</dbReference>
<dbReference type="InterPro" id="IPR029052">
    <property type="entry name" value="Metallo-depent_PP-like"/>
</dbReference>
<dbReference type="InterPro" id="IPR015915">
    <property type="entry name" value="Kelch-typ_b-propeller"/>
</dbReference>
<name>A0ABR1ZL05_9ROSI</name>
<proteinExistence type="predicted"/>
<dbReference type="PRINTS" id="PR00114">
    <property type="entry name" value="STPHPHTASE"/>
</dbReference>
<dbReference type="Proteomes" id="UP001396334">
    <property type="component" value="Unassembled WGS sequence"/>
</dbReference>
<dbReference type="SMART" id="SM00156">
    <property type="entry name" value="PP2Ac"/>
    <property type="match status" value="1"/>
</dbReference>
<sequence length="1008" mass="107540">MYVDSSMVSETDHDQTNNGVMQSPAPMEKEQQQQQNHQLETQASTPCLGAPPPSAQQQSAAAAPAAQGQPPAPVVGPRCAPTYSVVNAIMEKKEDGPGPRCGHTLTAVAAVGEEGTPGYIGPRLILFGGATALEGNSASSGTPSSAGSAGIRLAGATADVHSYDVLTNKWSRITPIGEPPTPRAAHVATAVGTMVVIQGGIGPAGLSAEDLHVLDLTQQRPRWHRVVVQGPGPGPRYGHVMALVGQRYLMAIGGNDGKRPLADVWALDTAAKPYEWRKLEPEGEGPPPCMYATASARSDGLLLLCGGRDANSVPLASAYGLAKHRDGRWEWAIAPGVSPSPRYQHAAVFVNARLHVSGGALGGGRMVEDSSSVAVLDTAAGVWCDTKSVVTSPRTGRYSADAAGGDASVELTRRCRHAAAAVGDLIFIYGGLRGGVLLDDLLVAEDLAAAETTMTASHAAAAATANARLPGRYGFIDERSRQTMTEAVVLGTPVAPPVNGDMYADISSENVMLQGSRRPSKGVDYLVEASAAEAEAISATLAAAKARQVNGEAELPDRDRGAEATPSGKQTSTLIKMPDSAGSNNVAPAGVRLHHRAVVIAAETGGALGGMVRQLSIDQFENEGRRVSYGTPENATAARKLLDRQMSINSVPKKVIAHLLKPRGWKPPVCRQFFLDCNEIADLCESAERIFNVEPTVLQLKAPIKIFGDLHGQFGDLMRLFDEYGAPSTAGDIAYIDYLFLGDYVDRGQHSLETITLLLALKVEYPNNVHLIRGNHEAADINALFGFRIECIERMGERDGIWAWHRINRLFNWLPLAALIEKKIICMHGGIGRSINHVEQIESLQRPITMEAGSIVLMDLLWSDPTENDSVEGLRPNARGPGLVTFGPDRVMEFCNNNDLQLIVRAHECVMDGFERFAQGHLITLFSATNYCGTANNAGAILVLGRDLVVVPKLIHPLPPAMSSPEASPERHTEDTWMQELNANRPPTPTRGRPQVANANERGSLAWI</sequence>
<organism evidence="1 2">
    <name type="scientific">Hibiscus sabdariffa</name>
    <name type="common">roselle</name>
    <dbReference type="NCBI Taxonomy" id="183260"/>
    <lineage>
        <taxon>Eukaryota</taxon>
        <taxon>Viridiplantae</taxon>
        <taxon>Streptophyta</taxon>
        <taxon>Embryophyta</taxon>
        <taxon>Tracheophyta</taxon>
        <taxon>Spermatophyta</taxon>
        <taxon>Magnoliopsida</taxon>
        <taxon>eudicotyledons</taxon>
        <taxon>Gunneridae</taxon>
        <taxon>Pentapetalae</taxon>
        <taxon>rosids</taxon>
        <taxon>malvids</taxon>
        <taxon>Malvales</taxon>
        <taxon>Malvaceae</taxon>
        <taxon>Malvoideae</taxon>
        <taxon>Hibiscus</taxon>
    </lineage>
</organism>
<dbReference type="InterPro" id="IPR006186">
    <property type="entry name" value="Ser/Thr-sp_prot-phosphatase"/>
</dbReference>
<gene>
    <name evidence="1" type="ORF">V6N11_033061</name>
</gene>
<dbReference type="Gene3D" id="3.60.21.10">
    <property type="match status" value="1"/>
</dbReference>
<dbReference type="PROSITE" id="PS00125">
    <property type="entry name" value="SER_THR_PHOSPHATASE"/>
    <property type="match status" value="1"/>
</dbReference>
<dbReference type="InterPro" id="IPR004843">
    <property type="entry name" value="Calcineurin-like_PHP"/>
</dbReference>
<reference evidence="1 2" key="1">
    <citation type="journal article" date="2024" name="G3 (Bethesda)">
        <title>Genome assembly of Hibiscus sabdariffa L. provides insights into metabolisms of medicinal natural products.</title>
        <authorList>
            <person name="Kim T."/>
        </authorList>
    </citation>
    <scope>NUCLEOTIDE SEQUENCE [LARGE SCALE GENOMIC DNA]</scope>
    <source>
        <strain evidence="1">TK-2024</strain>
        <tissue evidence="1">Old leaves</tissue>
    </source>
</reference>
<dbReference type="Gene3D" id="2.120.10.80">
    <property type="entry name" value="Kelch-type beta propeller"/>
    <property type="match status" value="2"/>
</dbReference>
<dbReference type="Pfam" id="PF24681">
    <property type="entry name" value="Kelch_KLHDC2_KLHL20_DRC7"/>
    <property type="match status" value="1"/>
</dbReference>
<dbReference type="Pfam" id="PF07646">
    <property type="entry name" value="Kelch_2"/>
    <property type="match status" value="1"/>
</dbReference>
<accession>A0ABR1ZL05</accession>
<dbReference type="PANTHER" id="PTHR46422:SF4">
    <property type="entry name" value="SERINE_THREONINE-PROTEIN PHOSPHATASE BSL3"/>
    <property type="match status" value="1"/>
</dbReference>
<dbReference type="CDD" id="cd07419">
    <property type="entry name" value="MPP_Bsu1_C"/>
    <property type="match status" value="1"/>
</dbReference>